<keyword evidence="14" id="KW-1185">Reference proteome</keyword>
<name>A0A512DQM9_9PROT</name>
<keyword evidence="5 8" id="KW-1133">Transmembrane helix</keyword>
<organism evidence="13 14">
    <name type="scientific">Skermanella aerolata</name>
    <dbReference type="NCBI Taxonomy" id="393310"/>
    <lineage>
        <taxon>Bacteria</taxon>
        <taxon>Pseudomonadati</taxon>
        <taxon>Pseudomonadota</taxon>
        <taxon>Alphaproteobacteria</taxon>
        <taxon>Rhodospirillales</taxon>
        <taxon>Azospirillaceae</taxon>
        <taxon>Skermanella</taxon>
    </lineage>
</organism>
<dbReference type="PANTHER" id="PTHR30347">
    <property type="entry name" value="POTASSIUM CHANNEL RELATED"/>
    <property type="match status" value="1"/>
</dbReference>
<dbReference type="OrthoDB" id="9799209at2"/>
<dbReference type="EMBL" id="BJYZ01000011">
    <property type="protein sequence ID" value="GEO38490.1"/>
    <property type="molecule type" value="Genomic_DNA"/>
</dbReference>
<dbReference type="SUPFAM" id="SSF50182">
    <property type="entry name" value="Sm-like ribonucleoproteins"/>
    <property type="match status" value="1"/>
</dbReference>
<sequence length="777" mass="83126">MWQRQPVSLRRLLSLTLCLLWISLAPAFAQSGSDDGLNAANADLDRIQASIETMAQDDAALGNLRADTLRIQDATELIAQELTPQLTALDARLNELGPGPAPDAQPESPEVQQERADLSRQRGDIDARIKRARLLSVAAAQAGDQITAKRRALFDEKLWQRTKSVLAPSFWGDLNRNLPRDASRLHDFASENFSSLVGVANPRNIAILGGALALALVLMVPARRWLEASARRIAIGQMPANRLRRSALAMWFLVTTILAPSLAAIILYTALISVGSLTDGAEQLAWIAATTVFVVSYITGLGRAILMDKGSWRLAPISDETVGRIRHFPFLIGVVAGSGTLLEQLNTLIGASLPATIAGSCLIALVTGLAIGSMMWTLTRIRRKALRAKEGEAPPQTLFWGLVSVAVWLMLAATVFFSLSGYVALGVFIVRQITWLAIIGGTVYLLMQFADDFFTSVFSGEGAIGRFVYTMIGLSPAAVDQVGLLLSGLSRIVILFLAVAATLAPFGAGTSGLPGRLNTATAGFTIGEVTISPGAILGAVAIFILGITIVRAVHGWLTDKYLPKTSLDAAVRTSVSTTFRYIGLIVSTGAALSYAGLNLGNVALIASALSVGIGFGLQAIVQNFISGLILLAERPIKIGDWVTVGDAEGDVRHINVRATQIELTDRSTLIVPNSELITKSVRNKTLTNSIARLQMKFSVPADNDPIAVRDLLLSSMRSHQNVLADPAPNVFIDGVSDGSVAFNAIAFVSSPRSVYSTRSALWFDILQRFRAMGVRLS</sequence>
<dbReference type="InterPro" id="IPR011014">
    <property type="entry name" value="MscS_channel_TM-2"/>
</dbReference>
<keyword evidence="6 8" id="KW-0472">Membrane</keyword>
<feature type="transmembrane region" description="Helical" evidence="8">
    <location>
        <begin position="492"/>
        <end position="514"/>
    </location>
</feature>
<dbReference type="Gene3D" id="2.30.30.60">
    <property type="match status" value="1"/>
</dbReference>
<keyword evidence="4 8" id="KW-0812">Transmembrane</keyword>
<dbReference type="InterPro" id="IPR010920">
    <property type="entry name" value="LSM_dom_sf"/>
</dbReference>
<evidence type="ECO:0000259" key="10">
    <source>
        <dbReference type="Pfam" id="PF00924"/>
    </source>
</evidence>
<dbReference type="SUPFAM" id="SSF82689">
    <property type="entry name" value="Mechanosensitive channel protein MscS (YggB), C-terminal domain"/>
    <property type="match status" value="1"/>
</dbReference>
<dbReference type="Pfam" id="PF00924">
    <property type="entry name" value="MS_channel_2nd"/>
    <property type="match status" value="1"/>
</dbReference>
<dbReference type="InterPro" id="IPR052702">
    <property type="entry name" value="MscS-like_channel"/>
</dbReference>
<feature type="transmembrane region" description="Helical" evidence="8">
    <location>
        <begin position="603"/>
        <end position="631"/>
    </location>
</feature>
<dbReference type="Gene3D" id="1.10.287.1260">
    <property type="match status" value="1"/>
</dbReference>
<feature type="transmembrane region" description="Helical" evidence="8">
    <location>
        <begin position="398"/>
        <end position="417"/>
    </location>
</feature>
<keyword evidence="3" id="KW-1003">Cell membrane</keyword>
<dbReference type="InterPro" id="IPR006685">
    <property type="entry name" value="MscS_channel_2nd"/>
</dbReference>
<gene>
    <name evidence="13" type="ORF">SAE02_26380</name>
</gene>
<dbReference type="AlphaFoldDB" id="A0A512DQM9"/>
<comment type="subcellular location">
    <subcellularLocation>
        <location evidence="1">Cell membrane</location>
        <topology evidence="1">Multi-pass membrane protein</topology>
    </subcellularLocation>
</comment>
<evidence type="ECO:0000256" key="1">
    <source>
        <dbReference type="ARBA" id="ARBA00004651"/>
    </source>
</evidence>
<evidence type="ECO:0000313" key="14">
    <source>
        <dbReference type="Proteomes" id="UP000321523"/>
    </source>
</evidence>
<evidence type="ECO:0000256" key="6">
    <source>
        <dbReference type="ARBA" id="ARBA00023136"/>
    </source>
</evidence>
<dbReference type="RefSeq" id="WP_052832036.1">
    <property type="nucleotide sequence ID" value="NZ_BJYZ01000011.1"/>
</dbReference>
<dbReference type="InterPro" id="IPR023408">
    <property type="entry name" value="MscS_beta-dom_sf"/>
</dbReference>
<evidence type="ECO:0000256" key="2">
    <source>
        <dbReference type="ARBA" id="ARBA00008017"/>
    </source>
</evidence>
<feature type="transmembrane region" description="Helical" evidence="8">
    <location>
        <begin position="578"/>
        <end position="597"/>
    </location>
</feature>
<dbReference type="GO" id="GO:0008381">
    <property type="term" value="F:mechanosensitive monoatomic ion channel activity"/>
    <property type="evidence" value="ECO:0007669"/>
    <property type="project" value="UniProtKB-ARBA"/>
</dbReference>
<dbReference type="PANTHER" id="PTHR30347:SF9">
    <property type="entry name" value="MINICONDUCTANCE MECHANOSENSITIVE CHANNEL MSCM"/>
    <property type="match status" value="1"/>
</dbReference>
<dbReference type="InterPro" id="IPR049278">
    <property type="entry name" value="MS_channel_C"/>
</dbReference>
<feature type="domain" description="DUF3772" evidence="11">
    <location>
        <begin position="129"/>
        <end position="190"/>
    </location>
</feature>
<evidence type="ECO:0000259" key="12">
    <source>
        <dbReference type="Pfam" id="PF21082"/>
    </source>
</evidence>
<evidence type="ECO:0000256" key="7">
    <source>
        <dbReference type="SAM" id="MobiDB-lite"/>
    </source>
</evidence>
<feature type="chain" id="PRO_5021939681" evidence="9">
    <location>
        <begin position="30"/>
        <end position="777"/>
    </location>
</feature>
<protein>
    <submittedName>
        <fullName evidence="13">Uncharacterized protein</fullName>
    </submittedName>
</protein>
<feature type="region of interest" description="Disordered" evidence="7">
    <location>
        <begin position="93"/>
        <end position="122"/>
    </location>
</feature>
<feature type="compositionally biased region" description="Basic and acidic residues" evidence="7">
    <location>
        <begin position="112"/>
        <end position="122"/>
    </location>
</feature>
<reference evidence="13 14" key="1">
    <citation type="submission" date="2019-07" db="EMBL/GenBank/DDBJ databases">
        <title>Whole genome shotgun sequence of Skermanella aerolata NBRC 106429.</title>
        <authorList>
            <person name="Hosoyama A."/>
            <person name="Uohara A."/>
            <person name="Ohji S."/>
            <person name="Ichikawa N."/>
        </authorList>
    </citation>
    <scope>NUCLEOTIDE SEQUENCE [LARGE SCALE GENOMIC DNA]</scope>
    <source>
        <strain evidence="13 14">NBRC 106429</strain>
    </source>
</reference>
<accession>A0A512DQM9</accession>
<comment type="caution">
    <text evidence="13">The sequence shown here is derived from an EMBL/GenBank/DDBJ whole genome shotgun (WGS) entry which is preliminary data.</text>
</comment>
<dbReference type="Pfam" id="PF12607">
    <property type="entry name" value="DUF3772"/>
    <property type="match status" value="1"/>
</dbReference>
<feature type="transmembrane region" description="Helical" evidence="8">
    <location>
        <begin position="534"/>
        <end position="557"/>
    </location>
</feature>
<dbReference type="SUPFAM" id="SSF82861">
    <property type="entry name" value="Mechanosensitive channel protein MscS (YggB), transmembrane region"/>
    <property type="match status" value="1"/>
</dbReference>
<feature type="transmembrane region" description="Helical" evidence="8">
    <location>
        <begin position="205"/>
        <end position="226"/>
    </location>
</feature>
<feature type="transmembrane region" description="Helical" evidence="8">
    <location>
        <begin position="423"/>
        <end position="446"/>
    </location>
</feature>
<feature type="domain" description="Mechanosensitive ion channel MscS C-terminal" evidence="12">
    <location>
        <begin position="695"/>
        <end position="775"/>
    </location>
</feature>
<comment type="similarity">
    <text evidence="2">Belongs to the MscS (TC 1.A.23) family.</text>
</comment>
<keyword evidence="9" id="KW-0732">Signal</keyword>
<evidence type="ECO:0000259" key="11">
    <source>
        <dbReference type="Pfam" id="PF12607"/>
    </source>
</evidence>
<evidence type="ECO:0000256" key="8">
    <source>
        <dbReference type="SAM" id="Phobius"/>
    </source>
</evidence>
<feature type="transmembrane region" description="Helical" evidence="8">
    <location>
        <begin position="357"/>
        <end position="378"/>
    </location>
</feature>
<evidence type="ECO:0000256" key="3">
    <source>
        <dbReference type="ARBA" id="ARBA00022475"/>
    </source>
</evidence>
<dbReference type="Gene3D" id="3.30.70.100">
    <property type="match status" value="1"/>
</dbReference>
<feature type="transmembrane region" description="Helical" evidence="8">
    <location>
        <begin position="284"/>
        <end position="306"/>
    </location>
</feature>
<evidence type="ECO:0000256" key="4">
    <source>
        <dbReference type="ARBA" id="ARBA00022692"/>
    </source>
</evidence>
<evidence type="ECO:0000256" key="9">
    <source>
        <dbReference type="SAM" id="SignalP"/>
    </source>
</evidence>
<proteinExistence type="inferred from homology"/>
<dbReference type="GO" id="GO:0005886">
    <property type="term" value="C:plasma membrane"/>
    <property type="evidence" value="ECO:0007669"/>
    <property type="project" value="UniProtKB-SubCell"/>
</dbReference>
<feature type="signal peptide" evidence="9">
    <location>
        <begin position="1"/>
        <end position="29"/>
    </location>
</feature>
<feature type="domain" description="Mechanosensitive ion channel MscS" evidence="10">
    <location>
        <begin position="620"/>
        <end position="684"/>
    </location>
</feature>
<dbReference type="Proteomes" id="UP000321523">
    <property type="component" value="Unassembled WGS sequence"/>
</dbReference>
<evidence type="ECO:0000256" key="5">
    <source>
        <dbReference type="ARBA" id="ARBA00022989"/>
    </source>
</evidence>
<dbReference type="InterPro" id="IPR022249">
    <property type="entry name" value="DUF3772"/>
</dbReference>
<feature type="transmembrane region" description="Helical" evidence="8">
    <location>
        <begin position="247"/>
        <end position="272"/>
    </location>
</feature>
<dbReference type="Pfam" id="PF21082">
    <property type="entry name" value="MS_channel_3rd"/>
    <property type="match status" value="1"/>
</dbReference>
<evidence type="ECO:0000313" key="13">
    <source>
        <dbReference type="EMBL" id="GEO38490.1"/>
    </source>
</evidence>
<dbReference type="InterPro" id="IPR011066">
    <property type="entry name" value="MscS_channel_C_sf"/>
</dbReference>